<evidence type="ECO:0000256" key="4">
    <source>
        <dbReference type="ARBA" id="ARBA00022989"/>
    </source>
</evidence>
<dbReference type="PANTHER" id="PTHR43701">
    <property type="entry name" value="MEMBRANE TRANSPORTER PROTEIN MJ0441-RELATED"/>
    <property type="match status" value="1"/>
</dbReference>
<organism evidence="7 8">
    <name type="scientific">Schwartzia succinivorans DSM 10502</name>
    <dbReference type="NCBI Taxonomy" id="1123243"/>
    <lineage>
        <taxon>Bacteria</taxon>
        <taxon>Bacillati</taxon>
        <taxon>Bacillota</taxon>
        <taxon>Negativicutes</taxon>
        <taxon>Selenomonadales</taxon>
        <taxon>Selenomonadaceae</taxon>
        <taxon>Schwartzia</taxon>
    </lineage>
</organism>
<keyword evidence="4 6" id="KW-1133">Transmembrane helix</keyword>
<dbReference type="STRING" id="1123243.SAMN02745190_02189"/>
<proteinExistence type="inferred from homology"/>
<dbReference type="GO" id="GO:0005886">
    <property type="term" value="C:plasma membrane"/>
    <property type="evidence" value="ECO:0007669"/>
    <property type="project" value="UniProtKB-SubCell"/>
</dbReference>
<comment type="subcellular location">
    <subcellularLocation>
        <location evidence="6">Cell membrane</location>
        <topology evidence="6">Multi-pass membrane protein</topology>
    </subcellularLocation>
    <subcellularLocation>
        <location evidence="1">Membrane</location>
        <topology evidence="1">Multi-pass membrane protein</topology>
    </subcellularLocation>
</comment>
<dbReference type="RefSeq" id="WP_072936296.1">
    <property type="nucleotide sequence ID" value="NZ_FQUG01000010.1"/>
</dbReference>
<reference evidence="7 8" key="1">
    <citation type="submission" date="2016-11" db="EMBL/GenBank/DDBJ databases">
        <authorList>
            <person name="Jaros S."/>
            <person name="Januszkiewicz K."/>
            <person name="Wedrychowicz H."/>
        </authorList>
    </citation>
    <scope>NUCLEOTIDE SEQUENCE [LARGE SCALE GENOMIC DNA]</scope>
    <source>
        <strain evidence="7 8">DSM 10502</strain>
    </source>
</reference>
<evidence type="ECO:0000256" key="3">
    <source>
        <dbReference type="ARBA" id="ARBA00022692"/>
    </source>
</evidence>
<keyword evidence="6" id="KW-1003">Cell membrane</keyword>
<dbReference type="InterPro" id="IPR051598">
    <property type="entry name" value="TSUP/Inactive_protease-like"/>
</dbReference>
<sequence length="262" mass="28024">MEYAIFLLLGIGVGTFGTLVGIGGGLILVPFFIFFMSAGCIYPYFHEASQIVGTSLFVVFTNALSGTIAYIRQQRVFYHAAVPFALATLPGAFLGSYAADRFTDESLDFYYGCFLLCMASLMYWNNTRKKGNNTSTEIPPGFKYNRPLGIVCSGGVGFIASMFGIGGGIIHVPLMVYVLGFPAHIATATSQFVLAVSSLVGLISHTILGHVVWLPAICIGIGAAVGAQLGAKISKQTKPRTILLLLSFAVFIVAVRLIYMGM</sequence>
<dbReference type="Pfam" id="PF01925">
    <property type="entry name" value="TauE"/>
    <property type="match status" value="1"/>
</dbReference>
<keyword evidence="5 6" id="KW-0472">Membrane</keyword>
<dbReference type="AlphaFoldDB" id="A0A1M5A3C5"/>
<feature type="transmembrane region" description="Helical" evidence="6">
    <location>
        <begin position="48"/>
        <end position="69"/>
    </location>
</feature>
<protein>
    <recommendedName>
        <fullName evidence="6">Probable membrane transporter protein</fullName>
    </recommendedName>
</protein>
<feature type="transmembrane region" description="Helical" evidence="6">
    <location>
        <begin position="109"/>
        <end position="126"/>
    </location>
</feature>
<dbReference type="OrthoDB" id="9780109at2"/>
<feature type="transmembrane region" description="Helical" evidence="6">
    <location>
        <begin position="176"/>
        <end position="200"/>
    </location>
</feature>
<name>A0A1M5A3C5_9FIRM</name>
<accession>A0A1M5A3C5</accession>
<keyword evidence="8" id="KW-1185">Reference proteome</keyword>
<evidence type="ECO:0000256" key="6">
    <source>
        <dbReference type="RuleBase" id="RU363041"/>
    </source>
</evidence>
<gene>
    <name evidence="7" type="ORF">SAMN02745190_02189</name>
</gene>
<evidence type="ECO:0000313" key="8">
    <source>
        <dbReference type="Proteomes" id="UP000184404"/>
    </source>
</evidence>
<evidence type="ECO:0000256" key="5">
    <source>
        <dbReference type="ARBA" id="ARBA00023136"/>
    </source>
</evidence>
<dbReference type="InterPro" id="IPR002781">
    <property type="entry name" value="TM_pro_TauE-like"/>
</dbReference>
<dbReference type="EMBL" id="FQUG01000010">
    <property type="protein sequence ID" value="SHF24829.1"/>
    <property type="molecule type" value="Genomic_DNA"/>
</dbReference>
<feature type="transmembrane region" description="Helical" evidence="6">
    <location>
        <begin position="147"/>
        <end position="170"/>
    </location>
</feature>
<feature type="transmembrane region" description="Helical" evidence="6">
    <location>
        <begin position="241"/>
        <end position="259"/>
    </location>
</feature>
<feature type="transmembrane region" description="Helical" evidence="6">
    <location>
        <begin position="207"/>
        <end position="229"/>
    </location>
</feature>
<keyword evidence="3 6" id="KW-0812">Transmembrane</keyword>
<dbReference type="Proteomes" id="UP000184404">
    <property type="component" value="Unassembled WGS sequence"/>
</dbReference>
<evidence type="ECO:0000256" key="2">
    <source>
        <dbReference type="ARBA" id="ARBA00009142"/>
    </source>
</evidence>
<evidence type="ECO:0000313" key="7">
    <source>
        <dbReference type="EMBL" id="SHF24829.1"/>
    </source>
</evidence>
<feature type="transmembrane region" description="Helical" evidence="6">
    <location>
        <begin position="7"/>
        <end position="36"/>
    </location>
</feature>
<feature type="transmembrane region" description="Helical" evidence="6">
    <location>
        <begin position="76"/>
        <end position="97"/>
    </location>
</feature>
<dbReference type="PANTHER" id="PTHR43701:SF2">
    <property type="entry name" value="MEMBRANE TRANSPORTER PROTEIN YJNA-RELATED"/>
    <property type="match status" value="1"/>
</dbReference>
<comment type="similarity">
    <text evidence="2 6">Belongs to the 4-toluene sulfonate uptake permease (TSUP) (TC 2.A.102) family.</text>
</comment>
<evidence type="ECO:0000256" key="1">
    <source>
        <dbReference type="ARBA" id="ARBA00004141"/>
    </source>
</evidence>